<reference evidence="3" key="1">
    <citation type="submission" date="2014-11" db="EMBL/GenBank/DDBJ databases">
        <authorList>
            <person name="Otto D Thomas"/>
            <person name="Naeem Raeece"/>
        </authorList>
    </citation>
    <scope>NUCLEOTIDE SEQUENCE</scope>
</reference>
<dbReference type="PANTHER" id="PTHR12210">
    <property type="entry name" value="DULLARD PROTEIN PHOSPHATASE"/>
    <property type="match status" value="1"/>
</dbReference>
<feature type="region of interest" description="Disordered" evidence="1">
    <location>
        <begin position="394"/>
        <end position="430"/>
    </location>
</feature>
<dbReference type="FunFam" id="3.40.50.1000:FF:000093">
    <property type="entry name" value="NLI interacting factor-like phosphatase family protein"/>
    <property type="match status" value="1"/>
</dbReference>
<feature type="region of interest" description="Disordered" evidence="1">
    <location>
        <begin position="581"/>
        <end position="607"/>
    </location>
</feature>
<dbReference type="InterPro" id="IPR036412">
    <property type="entry name" value="HAD-like_sf"/>
</dbReference>
<dbReference type="InterPro" id="IPR004274">
    <property type="entry name" value="FCP1_dom"/>
</dbReference>
<dbReference type="InterPro" id="IPR050365">
    <property type="entry name" value="TIM50"/>
</dbReference>
<feature type="region of interest" description="Disordered" evidence="1">
    <location>
        <begin position="444"/>
        <end position="517"/>
    </location>
</feature>
<sequence>MTSVAKSANISSEIIRPPMNRRSQETQRNLQQRVGREANHRHRGSRLNSLLITSKFFEMCRSASSLRCADLPKENGGRRLHWRRCINRRVHRELRGRYPSPCLPHILILMVLRELLSRCGCVKRWLAPSAAVEGGKGGEEEKEGGPGGAAGGLSRCSSSQASLCTQASSSPTSEYTLVLDLDETLMHATKQQMANHSLKVRVTVGERSADFWVATRPFLNFFMEEMRPHFSIWIYTAGREEYARAMLETLNISHLIAHVLSRSSCVPTATGHFVKELTVVKQDLSKVILVDDSPVAYSRHPSNAVPINGWFGSAQDTALRDLVPLLLALRKVRDVRSILKLRNLSRQDVSQLFKGAGREDFVAIAQPSPSRLPTAPVRNPPTDLKLHRRLRGSTGAFQRRATPCSSQPSIQPCGDVGDTPAGPGASPCGVSANDSIHKSWGLEDATSSSAGVPSSHGTAVSGGAHAHAQGRVQNSGSSLETDGAGGACRHRVSRGREEEIRGSVDRTPRQGRERERQMERCEIDLFWRSGASSHEKEREREGGAGETERCLLTTSVCREGGICRATVRPTGGFVSEDLCGDGKAERGASSSSSSVKKAPSSSSSSSGVFPFFDKILQGFGRRPSVERRQEGGENAKAKARGRGLQGGSSGSEGLRERRPPPIENPVWDLNGDKERDRGGNISSFRPPTPLLSFSSSPSSFPSGDASPFIPAAPSSSAYDANMNINEPQPISGRVWTFSPLPPSIPSVSPPHRHPNNQRDGGETSQQPQQGKASAGQRSSRQREKEKERGRPPSASASRKPPHSPPLSKPRMSPSARNTPLRKISGNDLYAVPADSSHSRQRVRKDSDVEERGVGVHGGENSKSQNGLTSSSTSPPCPSSNIQRRRMESVRGPDEIVTEVMNNSLNGMSSVARSLSHSGSPITPPPLSSTLSRRNRQKHEQEEEDEEDRERASASSSFTLSSPSLLTSSSTSQSREHCKEAAAQNERSGYERRGRSSLCFSRETANSFPVAPDSPSVPPSSSSFPAPPPYTGGIKWGEPGGGGDGPPSWAACSDRLFDHKGQSSPPQVTAVIPAEGDIDRDADSGTDLSGNAGAGGTLCGKARHSCNVTSMGVKEKGAKVGQVDAARGAVGFPPEEEKEMGGFCRGLGSGYSTDARTPEW</sequence>
<feature type="compositionally biased region" description="Low complexity" evidence="1">
    <location>
        <begin position="1006"/>
        <end position="1023"/>
    </location>
</feature>
<dbReference type="SMART" id="SM00577">
    <property type="entry name" value="CPDc"/>
    <property type="match status" value="1"/>
</dbReference>
<feature type="compositionally biased region" description="Low complexity" evidence="1">
    <location>
        <begin position="952"/>
        <end position="972"/>
    </location>
</feature>
<organism evidence="3">
    <name type="scientific">Chromera velia CCMP2878</name>
    <dbReference type="NCBI Taxonomy" id="1169474"/>
    <lineage>
        <taxon>Eukaryota</taxon>
        <taxon>Sar</taxon>
        <taxon>Alveolata</taxon>
        <taxon>Colpodellida</taxon>
        <taxon>Chromeraceae</taxon>
        <taxon>Chromera</taxon>
    </lineage>
</organism>
<feature type="domain" description="FCP1 homology" evidence="2">
    <location>
        <begin position="170"/>
        <end position="329"/>
    </location>
</feature>
<feature type="compositionally biased region" description="Polar residues" evidence="1">
    <location>
        <begin position="471"/>
        <end position="480"/>
    </location>
</feature>
<feature type="compositionally biased region" description="Pro residues" evidence="1">
    <location>
        <begin position="739"/>
        <end position="748"/>
    </location>
</feature>
<feature type="compositionally biased region" description="Low complexity" evidence="1">
    <location>
        <begin position="682"/>
        <end position="717"/>
    </location>
</feature>
<gene>
    <name evidence="3" type="ORF">Cvel_9431</name>
</gene>
<proteinExistence type="predicted"/>
<feature type="compositionally biased region" description="Basic and acidic residues" evidence="1">
    <location>
        <begin position="780"/>
        <end position="790"/>
    </location>
</feature>
<evidence type="ECO:0000256" key="1">
    <source>
        <dbReference type="SAM" id="MobiDB-lite"/>
    </source>
</evidence>
<dbReference type="Gene3D" id="3.40.50.1000">
    <property type="entry name" value="HAD superfamily/HAD-like"/>
    <property type="match status" value="1"/>
</dbReference>
<feature type="compositionally biased region" description="Polar residues" evidence="1">
    <location>
        <begin position="1149"/>
        <end position="1159"/>
    </location>
</feature>
<feature type="region of interest" description="Disordered" evidence="1">
    <location>
        <begin position="620"/>
        <end position="1098"/>
    </location>
</feature>
<feature type="compositionally biased region" description="Basic and acidic residues" evidence="1">
    <location>
        <begin position="623"/>
        <end position="636"/>
    </location>
</feature>
<dbReference type="Pfam" id="PF03031">
    <property type="entry name" value="NIF"/>
    <property type="match status" value="1"/>
</dbReference>
<feature type="compositionally biased region" description="Low complexity" evidence="1">
    <location>
        <begin position="587"/>
        <end position="607"/>
    </location>
</feature>
<feature type="compositionally biased region" description="Basic and acidic residues" evidence="1">
    <location>
        <begin position="494"/>
        <end position="517"/>
    </location>
</feature>
<accession>A0A0G4HY77</accession>
<feature type="compositionally biased region" description="Gly residues" evidence="1">
    <location>
        <begin position="1033"/>
        <end position="1044"/>
    </location>
</feature>
<name>A0A0G4HY77_9ALVE</name>
<dbReference type="GO" id="GO:0016791">
    <property type="term" value="F:phosphatase activity"/>
    <property type="evidence" value="ECO:0007669"/>
    <property type="project" value="InterPro"/>
</dbReference>
<dbReference type="CDD" id="cd07521">
    <property type="entry name" value="HAD_FCP1-like"/>
    <property type="match status" value="1"/>
</dbReference>
<feature type="compositionally biased region" description="Polar residues" evidence="1">
    <location>
        <begin position="762"/>
        <end position="771"/>
    </location>
</feature>
<feature type="compositionally biased region" description="Polar residues" evidence="1">
    <location>
        <begin position="1"/>
        <end position="12"/>
    </location>
</feature>
<protein>
    <recommendedName>
        <fullName evidence="2">FCP1 homology domain-containing protein</fullName>
    </recommendedName>
</protein>
<feature type="compositionally biased region" description="Basic and acidic residues" evidence="1">
    <location>
        <begin position="884"/>
        <end position="893"/>
    </location>
</feature>
<feature type="region of interest" description="Disordered" evidence="1">
    <location>
        <begin position="132"/>
        <end position="154"/>
    </location>
</feature>
<dbReference type="PROSITE" id="PS50969">
    <property type="entry name" value="FCP1"/>
    <property type="match status" value="1"/>
</dbReference>
<feature type="compositionally biased region" description="Polar residues" evidence="1">
    <location>
        <begin position="445"/>
        <end position="458"/>
    </location>
</feature>
<dbReference type="EMBL" id="CDMZ01004347">
    <property type="protein sequence ID" value="CEM49481.1"/>
    <property type="molecule type" value="Genomic_DNA"/>
</dbReference>
<dbReference type="SUPFAM" id="SSF56784">
    <property type="entry name" value="HAD-like"/>
    <property type="match status" value="1"/>
</dbReference>
<dbReference type="InterPro" id="IPR011948">
    <property type="entry name" value="Dullard_phosphatase"/>
</dbReference>
<evidence type="ECO:0000259" key="2">
    <source>
        <dbReference type="PROSITE" id="PS50969"/>
    </source>
</evidence>
<dbReference type="NCBIfam" id="TIGR02251">
    <property type="entry name" value="HIF-SF_euk"/>
    <property type="match status" value="1"/>
</dbReference>
<dbReference type="InterPro" id="IPR023214">
    <property type="entry name" value="HAD_sf"/>
</dbReference>
<dbReference type="VEuPathDB" id="CryptoDB:Cvel_9431"/>
<feature type="region of interest" description="Disordered" evidence="1">
    <location>
        <begin position="1129"/>
        <end position="1159"/>
    </location>
</feature>
<feature type="compositionally biased region" description="Basic and acidic residues" evidence="1">
    <location>
        <begin position="843"/>
        <end position="853"/>
    </location>
</feature>
<dbReference type="AlphaFoldDB" id="A0A0G4HY77"/>
<feature type="region of interest" description="Disordered" evidence="1">
    <location>
        <begin position="1"/>
        <end position="42"/>
    </location>
</feature>
<feature type="compositionally biased region" description="Polar residues" evidence="1">
    <location>
        <begin position="899"/>
        <end position="918"/>
    </location>
</feature>
<evidence type="ECO:0000313" key="3">
    <source>
        <dbReference type="EMBL" id="CEM49481.1"/>
    </source>
</evidence>